<dbReference type="InterPro" id="IPR050611">
    <property type="entry name" value="ABCF"/>
</dbReference>
<dbReference type="InterPro" id="IPR027417">
    <property type="entry name" value="P-loop_NTPase"/>
</dbReference>
<evidence type="ECO:0000256" key="1">
    <source>
        <dbReference type="ARBA" id="ARBA00022737"/>
    </source>
</evidence>
<keyword evidence="2" id="KW-0547">Nucleotide-binding</keyword>
<evidence type="ECO:0000313" key="6">
    <source>
        <dbReference type="Proteomes" id="UP000859505"/>
    </source>
</evidence>
<keyword evidence="1" id="KW-0677">Repeat</keyword>
<evidence type="ECO:0000259" key="4">
    <source>
        <dbReference type="PROSITE" id="PS50893"/>
    </source>
</evidence>
<dbReference type="InterPro" id="IPR003439">
    <property type="entry name" value="ABC_transporter-like_ATP-bd"/>
</dbReference>
<accession>A0AAD3YMJ5</accession>
<sequence length="531" mass="57403">MTHIACHINALQLPFGACTAPLTFTLPAAGCTLIGRNGIGKSLLLELLAGQRRAASGKIEWLTPISWLSQFAPAQAHDGAASVADLIGWGEPLRALERIEQGSCALDDFERLADRWNLRSDLADLLAEAGLRLDAHAPVSTLSGGQLTRLRLLALFARPAHFLLLDEPDNHLDASGIAWLSQRLASHSGGYLLVSHDRRLLNQESQILELGEQGLQSASLSFEAFLAQQAELQAARSARLAQAERREKAAARSVQKVREQAARRASQGRRERGSQARILLDFKAEQAGKSLGKVLDRHERGHSAQVEARAEAAAALAAVQPLVMQWPSESDRKGAAQPLVITAARHRRWHDQQVDLVLQRGARCLLAGGNGSGKSSLLQMLRGELAPEAGSFRINGRLACLDQGLSLIARDLSPLANLLAVAPTLSESDARTRLAGIALRGDRALMPCHGLSGGERLKLGLLMVLAQQPDLLLLDEPDNHLDHSSRQLLTQVLADYPGTLLLVSHDPDFVAGVGIEREYWLEGEKQAVKSV</sequence>
<comment type="caution">
    <text evidence="5">The sequence shown here is derived from an EMBL/GenBank/DDBJ whole genome shotgun (WGS) entry which is preliminary data.</text>
</comment>
<protein>
    <submittedName>
        <fullName evidence="5">ABC-F family ATP-binding cassette domain-containing protein</fullName>
    </submittedName>
</protein>
<proteinExistence type="predicted"/>
<feature type="domain" description="ABC transporter" evidence="4">
    <location>
        <begin position="336"/>
        <end position="531"/>
    </location>
</feature>
<evidence type="ECO:0000256" key="2">
    <source>
        <dbReference type="ARBA" id="ARBA00022741"/>
    </source>
</evidence>
<dbReference type="EMBL" id="DACTUL010000057">
    <property type="protein sequence ID" value="HAT6346506.1"/>
    <property type="molecule type" value="Genomic_DNA"/>
</dbReference>
<reference evidence="5" key="1">
    <citation type="journal article" date="2018" name="Genome Biol.">
        <title>SKESA: strategic k-mer extension for scrupulous assemblies.</title>
        <authorList>
            <person name="Souvorov A."/>
            <person name="Agarwala R."/>
            <person name="Lipman D.J."/>
        </authorList>
    </citation>
    <scope>NUCLEOTIDE SEQUENCE</scope>
    <source>
        <strain evidence="5">OLC2673_Aeromonas</strain>
    </source>
</reference>
<dbReference type="Pfam" id="PF00005">
    <property type="entry name" value="ABC_tran"/>
    <property type="match status" value="2"/>
</dbReference>
<dbReference type="Proteomes" id="UP000859505">
    <property type="component" value="Unassembled WGS sequence"/>
</dbReference>
<dbReference type="InterPro" id="IPR017871">
    <property type="entry name" value="ABC_transporter-like_CS"/>
</dbReference>
<dbReference type="PROSITE" id="PS50893">
    <property type="entry name" value="ABC_TRANSPORTER_2"/>
    <property type="match status" value="2"/>
</dbReference>
<feature type="domain" description="ABC transporter" evidence="4">
    <location>
        <begin position="2"/>
        <end position="238"/>
    </location>
</feature>
<organism evidence="5 6">
    <name type="scientific">Aeromonas hydrophila</name>
    <dbReference type="NCBI Taxonomy" id="644"/>
    <lineage>
        <taxon>Bacteria</taxon>
        <taxon>Pseudomonadati</taxon>
        <taxon>Pseudomonadota</taxon>
        <taxon>Gammaproteobacteria</taxon>
        <taxon>Aeromonadales</taxon>
        <taxon>Aeromonadaceae</taxon>
        <taxon>Aeromonas</taxon>
    </lineage>
</organism>
<dbReference type="AlphaFoldDB" id="A0AAD3YMJ5"/>
<dbReference type="InterPro" id="IPR003593">
    <property type="entry name" value="AAA+_ATPase"/>
</dbReference>
<dbReference type="GO" id="GO:0016887">
    <property type="term" value="F:ATP hydrolysis activity"/>
    <property type="evidence" value="ECO:0007669"/>
    <property type="project" value="InterPro"/>
</dbReference>
<gene>
    <name evidence="5" type="ORF">JAJ28_004317</name>
</gene>
<dbReference type="PROSITE" id="PS00211">
    <property type="entry name" value="ABC_TRANSPORTER_1"/>
    <property type="match status" value="1"/>
</dbReference>
<dbReference type="SMART" id="SM00382">
    <property type="entry name" value="AAA"/>
    <property type="match status" value="2"/>
</dbReference>
<dbReference type="PANTHER" id="PTHR19211">
    <property type="entry name" value="ATP-BINDING TRANSPORT PROTEIN-RELATED"/>
    <property type="match status" value="1"/>
</dbReference>
<dbReference type="GO" id="GO:0005524">
    <property type="term" value="F:ATP binding"/>
    <property type="evidence" value="ECO:0007669"/>
    <property type="project" value="UniProtKB-KW"/>
</dbReference>
<dbReference type="SUPFAM" id="SSF52540">
    <property type="entry name" value="P-loop containing nucleoside triphosphate hydrolases"/>
    <property type="match status" value="2"/>
</dbReference>
<reference evidence="5" key="2">
    <citation type="submission" date="2020-01" db="EMBL/GenBank/DDBJ databases">
        <authorList>
            <consortium name="NCBI Pathogen Detection Project"/>
        </authorList>
    </citation>
    <scope>NUCLEOTIDE SEQUENCE</scope>
    <source>
        <strain evidence="5">OLC2673_Aeromonas</strain>
    </source>
</reference>
<dbReference type="Gene3D" id="3.40.50.300">
    <property type="entry name" value="P-loop containing nucleotide triphosphate hydrolases"/>
    <property type="match status" value="2"/>
</dbReference>
<dbReference type="PANTHER" id="PTHR19211:SF6">
    <property type="entry name" value="BLL7188 PROTEIN"/>
    <property type="match status" value="1"/>
</dbReference>
<evidence type="ECO:0000313" key="5">
    <source>
        <dbReference type="EMBL" id="HAT6346506.1"/>
    </source>
</evidence>
<evidence type="ECO:0000256" key="3">
    <source>
        <dbReference type="ARBA" id="ARBA00022840"/>
    </source>
</evidence>
<name>A0AAD3YMJ5_AERHY</name>
<keyword evidence="3 5" id="KW-0067">ATP-binding</keyword>